<keyword evidence="1" id="KW-0472">Membrane</keyword>
<feature type="domain" description="DUF1214" evidence="2">
    <location>
        <begin position="71"/>
        <end position="169"/>
    </location>
</feature>
<keyword evidence="1" id="KW-0812">Transmembrane</keyword>
<dbReference type="PANTHER" id="PTHR36509:SF2">
    <property type="entry name" value="BLL3101 PROTEIN"/>
    <property type="match status" value="1"/>
</dbReference>
<protein>
    <submittedName>
        <fullName evidence="3">Membrane protein</fullName>
    </submittedName>
</protein>
<evidence type="ECO:0000313" key="3">
    <source>
        <dbReference type="EMBL" id="GGA54670.1"/>
    </source>
</evidence>
<dbReference type="PANTHER" id="PTHR36509">
    <property type="entry name" value="BLL3101 PROTEIN"/>
    <property type="match status" value="1"/>
</dbReference>
<dbReference type="EMBL" id="BMKB01000004">
    <property type="protein sequence ID" value="GGA54670.1"/>
    <property type="molecule type" value="Genomic_DNA"/>
</dbReference>
<feature type="transmembrane region" description="Helical" evidence="1">
    <location>
        <begin position="7"/>
        <end position="26"/>
    </location>
</feature>
<dbReference type="Gene3D" id="2.60.120.600">
    <property type="entry name" value="Domain of unknown function DUF1214, C-terminal domain"/>
    <property type="match status" value="1"/>
</dbReference>
<evidence type="ECO:0000256" key="1">
    <source>
        <dbReference type="SAM" id="Phobius"/>
    </source>
</evidence>
<sequence length="190" mass="20156">MGFIFRLLTMLAVAIAIGFGASYYALTDGRIFGAVREGPWAGWPQIGQPVPDPYSRAYLARAGLMQLGQAEGIQFTAFADNEGEPLDLACNYRLTGRVPGASFWTIVATDEDGTLMAAPDGQAALHSERIAYGADGSINAAIGPRLAAGNWLETAGRGPFWLTLTLYDAAIFSGGTSTISEMPQITREAC</sequence>
<dbReference type="InterPro" id="IPR012038">
    <property type="entry name" value="UCP009471"/>
</dbReference>
<dbReference type="InterPro" id="IPR010621">
    <property type="entry name" value="DUF1214"/>
</dbReference>
<dbReference type="OrthoDB" id="7837485at2"/>
<gene>
    <name evidence="3" type="ORF">GCM10011499_26050</name>
</gene>
<dbReference type="Proteomes" id="UP000596977">
    <property type="component" value="Unassembled WGS sequence"/>
</dbReference>
<accession>A0A916REH6</accession>
<name>A0A916REH6_9HYPH</name>
<dbReference type="PIRSF" id="PIRSF009471">
    <property type="entry name" value="UCP009471"/>
    <property type="match status" value="1"/>
</dbReference>
<dbReference type="RefSeq" id="WP_127072080.1">
    <property type="nucleotide sequence ID" value="NZ_BMKB01000004.1"/>
</dbReference>
<keyword evidence="1" id="KW-1133">Transmembrane helix</keyword>
<dbReference type="Pfam" id="PF06742">
    <property type="entry name" value="DUF1214"/>
    <property type="match status" value="1"/>
</dbReference>
<reference evidence="3 4" key="1">
    <citation type="journal article" date="2014" name="Int. J. Syst. Evol. Microbiol.">
        <title>Complete genome sequence of Corynebacterium casei LMG S-19264T (=DSM 44701T), isolated from a smear-ripened cheese.</title>
        <authorList>
            <consortium name="US DOE Joint Genome Institute (JGI-PGF)"/>
            <person name="Walter F."/>
            <person name="Albersmeier A."/>
            <person name="Kalinowski J."/>
            <person name="Ruckert C."/>
        </authorList>
    </citation>
    <scope>NUCLEOTIDE SEQUENCE [LARGE SCALE GENOMIC DNA]</scope>
    <source>
        <strain evidence="3 4">CGMCC 1.15896</strain>
    </source>
</reference>
<organism evidence="3 4">
    <name type="scientific">Pelagibacterium lentulum</name>
    <dbReference type="NCBI Taxonomy" id="2029865"/>
    <lineage>
        <taxon>Bacteria</taxon>
        <taxon>Pseudomonadati</taxon>
        <taxon>Pseudomonadota</taxon>
        <taxon>Alphaproteobacteria</taxon>
        <taxon>Hyphomicrobiales</taxon>
        <taxon>Devosiaceae</taxon>
        <taxon>Pelagibacterium</taxon>
    </lineage>
</organism>
<comment type="caution">
    <text evidence="3">The sequence shown here is derived from an EMBL/GenBank/DDBJ whole genome shotgun (WGS) entry which is preliminary data.</text>
</comment>
<evidence type="ECO:0000313" key="4">
    <source>
        <dbReference type="Proteomes" id="UP000596977"/>
    </source>
</evidence>
<proteinExistence type="predicted"/>
<keyword evidence="4" id="KW-1185">Reference proteome</keyword>
<dbReference type="AlphaFoldDB" id="A0A916REH6"/>
<evidence type="ECO:0000259" key="2">
    <source>
        <dbReference type="Pfam" id="PF06742"/>
    </source>
</evidence>
<dbReference type="SUPFAM" id="SSF160935">
    <property type="entry name" value="VPA0735-like"/>
    <property type="match status" value="1"/>
</dbReference>
<dbReference type="InterPro" id="IPR037049">
    <property type="entry name" value="DUF1214_C_sf"/>
</dbReference>